<comment type="caution">
    <text evidence="1">The sequence shown here is derived from an EMBL/GenBank/DDBJ whole genome shotgun (WGS) entry which is preliminary data.</text>
</comment>
<accession>A0A0V1IQ95</accession>
<evidence type="ECO:0000313" key="1">
    <source>
        <dbReference type="EMBL" id="KRZ24716.1"/>
    </source>
</evidence>
<name>A0A0V1IQ95_TRIPS</name>
<evidence type="ECO:0000313" key="2">
    <source>
        <dbReference type="Proteomes" id="UP000054826"/>
    </source>
</evidence>
<organism evidence="1 2">
    <name type="scientific">Trichinella pseudospiralis</name>
    <name type="common">Parasitic roundworm</name>
    <dbReference type="NCBI Taxonomy" id="6337"/>
    <lineage>
        <taxon>Eukaryota</taxon>
        <taxon>Metazoa</taxon>
        <taxon>Ecdysozoa</taxon>
        <taxon>Nematoda</taxon>
        <taxon>Enoplea</taxon>
        <taxon>Dorylaimia</taxon>
        <taxon>Trichinellida</taxon>
        <taxon>Trichinellidae</taxon>
        <taxon>Trichinella</taxon>
    </lineage>
</organism>
<dbReference type="AlphaFoldDB" id="A0A0V1IQ95"/>
<proteinExistence type="predicted"/>
<dbReference type="Proteomes" id="UP000054826">
    <property type="component" value="Unassembled WGS sequence"/>
</dbReference>
<sequence length="119" mass="12951">MDQQAEKQLKLLQIYSAVDIAINKKALVLQGISQLYKLAISVPATSSCSLLASSRTPRHSASRQGCSFLTMSPARGLQRLAADHTHASVISLPLQHEVERYPAAALLERNDSISQRPVS</sequence>
<reference evidence="1 2" key="1">
    <citation type="submission" date="2015-01" db="EMBL/GenBank/DDBJ databases">
        <title>Evolution of Trichinella species and genotypes.</title>
        <authorList>
            <person name="Korhonen P.K."/>
            <person name="Edoardo P."/>
            <person name="Giuseppe L.R."/>
            <person name="Gasser R.B."/>
        </authorList>
    </citation>
    <scope>NUCLEOTIDE SEQUENCE [LARGE SCALE GENOMIC DNA]</scope>
    <source>
        <strain evidence="1">ISS176</strain>
    </source>
</reference>
<protein>
    <submittedName>
        <fullName evidence="1">Uncharacterized protein</fullName>
    </submittedName>
</protein>
<gene>
    <name evidence="1" type="ORF">T4C_6754</name>
</gene>
<dbReference type="EMBL" id="JYDV01000212">
    <property type="protein sequence ID" value="KRZ24716.1"/>
    <property type="molecule type" value="Genomic_DNA"/>
</dbReference>